<evidence type="ECO:0000256" key="6">
    <source>
        <dbReference type="ARBA" id="ARBA00022842"/>
    </source>
</evidence>
<keyword evidence="5" id="KW-0227">DNA damage</keyword>
<evidence type="ECO:0000256" key="15">
    <source>
        <dbReference type="ARBA" id="ARBA00051376"/>
    </source>
</evidence>
<dbReference type="Gene3D" id="2.60.120.590">
    <property type="entry name" value="Alpha-ketoglutarate-dependent dioxygenase AlkB-like"/>
    <property type="match status" value="1"/>
</dbReference>
<comment type="catalytic activity">
    <reaction evidence="15">
        <text>an N(3)-methyl-2'-deoxycytidine in double-stranded DNA + 2-oxoglutarate + O2 = a 2'-deoxycytidine in double-stranded DNA + formaldehyde + succinate + CO2 + H(+)</text>
        <dbReference type="Rhea" id="RHEA:70439"/>
        <dbReference type="Rhea" id="RHEA-COMP:14237"/>
        <dbReference type="Rhea" id="RHEA-COMP:17070"/>
        <dbReference type="ChEBI" id="CHEBI:15378"/>
        <dbReference type="ChEBI" id="CHEBI:15379"/>
        <dbReference type="ChEBI" id="CHEBI:16526"/>
        <dbReference type="ChEBI" id="CHEBI:16810"/>
        <dbReference type="ChEBI" id="CHEBI:16842"/>
        <dbReference type="ChEBI" id="CHEBI:30031"/>
        <dbReference type="ChEBI" id="CHEBI:85452"/>
        <dbReference type="ChEBI" id="CHEBI:139075"/>
    </reaction>
    <physiologicalReaction direction="left-to-right" evidence="15">
        <dbReference type="Rhea" id="RHEA:70440"/>
    </physiologicalReaction>
</comment>
<name>A0A6J2KCZ5_BOMMA</name>
<comment type="catalytic activity">
    <reaction evidence="13">
        <text>an N(3)-methyl-2'-deoxycytidine in single-stranded DNA + 2-oxoglutarate + O2 = a 2'-deoxycytidine in single-stranded DNA + formaldehyde + succinate + CO2 + H(+)</text>
        <dbReference type="Rhea" id="RHEA:70435"/>
        <dbReference type="Rhea" id="RHEA-COMP:12846"/>
        <dbReference type="Rhea" id="RHEA-COMP:17894"/>
        <dbReference type="ChEBI" id="CHEBI:15378"/>
        <dbReference type="ChEBI" id="CHEBI:15379"/>
        <dbReference type="ChEBI" id="CHEBI:16526"/>
        <dbReference type="ChEBI" id="CHEBI:16810"/>
        <dbReference type="ChEBI" id="CHEBI:16842"/>
        <dbReference type="ChEBI" id="CHEBI:30031"/>
        <dbReference type="ChEBI" id="CHEBI:85452"/>
        <dbReference type="ChEBI" id="CHEBI:139075"/>
    </reaction>
    <physiologicalReaction direction="left-to-right" evidence="13">
        <dbReference type="Rhea" id="RHEA:70436"/>
    </physiologicalReaction>
</comment>
<dbReference type="OrthoDB" id="445341at2759"/>
<dbReference type="GO" id="GO:0005654">
    <property type="term" value="C:nucleoplasm"/>
    <property type="evidence" value="ECO:0007669"/>
    <property type="project" value="UniProtKB-SubCell"/>
</dbReference>
<dbReference type="GO" id="GO:0008198">
    <property type="term" value="F:ferrous iron binding"/>
    <property type="evidence" value="ECO:0007669"/>
    <property type="project" value="TreeGrafter"/>
</dbReference>
<dbReference type="EC" id="1.14.11.33" evidence="23"/>
<keyword evidence="7" id="KW-0223">Dioxygenase</keyword>
<evidence type="ECO:0000256" key="17">
    <source>
        <dbReference type="ARBA" id="ARBA00051755"/>
    </source>
</evidence>
<proteinExistence type="predicted"/>
<evidence type="ECO:0000256" key="12">
    <source>
        <dbReference type="ARBA" id="ARBA00051010"/>
    </source>
</evidence>
<keyword evidence="4" id="KW-0479">Metal-binding</keyword>
<comment type="catalytic activity">
    <reaction evidence="14">
        <text>a 1,N(6)-etheno-2'-deoxyadenosine in single-stranded DNA + 2-oxoglutarate + O2 + H2O = a 2'-deoxyadenosine in single-stranded DNA + glyoxal + succinate + CO2</text>
        <dbReference type="Rhea" id="RHEA:70459"/>
        <dbReference type="Rhea" id="RHEA-COMP:17896"/>
        <dbReference type="Rhea" id="RHEA-COMP:17904"/>
        <dbReference type="ChEBI" id="CHEBI:15377"/>
        <dbReference type="ChEBI" id="CHEBI:15379"/>
        <dbReference type="ChEBI" id="CHEBI:16526"/>
        <dbReference type="ChEBI" id="CHEBI:16810"/>
        <dbReference type="ChEBI" id="CHEBI:30031"/>
        <dbReference type="ChEBI" id="CHEBI:34779"/>
        <dbReference type="ChEBI" id="CHEBI:90615"/>
        <dbReference type="ChEBI" id="CHEBI:189583"/>
    </reaction>
    <physiologicalReaction direction="left-to-right" evidence="14">
        <dbReference type="Rhea" id="RHEA:70460"/>
    </physiologicalReaction>
</comment>
<evidence type="ECO:0000256" key="24">
    <source>
        <dbReference type="ARBA" id="ARBA00072134"/>
    </source>
</evidence>
<comment type="catalytic activity">
    <reaction evidence="20">
        <text>an N(1)-methyl-2'-deoxyadenosine in double-stranded DNA + 2-oxoglutarate + O2 = a 2'-deoxyadenosine in double-stranded DNA + formaldehyde + succinate + CO2 + H(+)</text>
        <dbReference type="Rhea" id="RHEA:70443"/>
        <dbReference type="Rhea" id="RHEA-COMP:14236"/>
        <dbReference type="Rhea" id="RHEA-COMP:17897"/>
        <dbReference type="ChEBI" id="CHEBI:15378"/>
        <dbReference type="ChEBI" id="CHEBI:15379"/>
        <dbReference type="ChEBI" id="CHEBI:16526"/>
        <dbReference type="ChEBI" id="CHEBI:16810"/>
        <dbReference type="ChEBI" id="CHEBI:16842"/>
        <dbReference type="ChEBI" id="CHEBI:30031"/>
        <dbReference type="ChEBI" id="CHEBI:90615"/>
        <dbReference type="ChEBI" id="CHEBI:139096"/>
    </reaction>
    <physiologicalReaction direction="left-to-right" evidence="20">
        <dbReference type="Rhea" id="RHEA:70444"/>
    </physiologicalReaction>
</comment>
<evidence type="ECO:0000313" key="30">
    <source>
        <dbReference type="RefSeq" id="XP_028038164.1"/>
    </source>
</evidence>
<dbReference type="GO" id="GO:0051747">
    <property type="term" value="F:cytosine C-5 DNA demethylase activity"/>
    <property type="evidence" value="ECO:0007669"/>
    <property type="project" value="TreeGrafter"/>
</dbReference>
<organism evidence="29 30">
    <name type="scientific">Bombyx mandarina</name>
    <name type="common">Wild silk moth</name>
    <name type="synonym">Wild silkworm</name>
    <dbReference type="NCBI Taxonomy" id="7092"/>
    <lineage>
        <taxon>Eukaryota</taxon>
        <taxon>Metazoa</taxon>
        <taxon>Ecdysozoa</taxon>
        <taxon>Arthropoda</taxon>
        <taxon>Hexapoda</taxon>
        <taxon>Insecta</taxon>
        <taxon>Pterygota</taxon>
        <taxon>Neoptera</taxon>
        <taxon>Endopterygota</taxon>
        <taxon>Lepidoptera</taxon>
        <taxon>Glossata</taxon>
        <taxon>Ditrysia</taxon>
        <taxon>Bombycoidea</taxon>
        <taxon>Bombycidae</taxon>
        <taxon>Bombycinae</taxon>
        <taxon>Bombyx</taxon>
    </lineage>
</organism>
<keyword evidence="10" id="KW-0234">DNA repair</keyword>
<dbReference type="Pfam" id="PF13532">
    <property type="entry name" value="2OG-FeII_Oxy_2"/>
    <property type="match status" value="1"/>
</dbReference>
<comment type="catalytic activity">
    <reaction evidence="21">
        <text>a methylated nucleobase within DNA + 2-oxoglutarate + O2 = a nucleobase within DNA + formaldehyde + succinate + CO2</text>
        <dbReference type="Rhea" id="RHEA:30299"/>
        <dbReference type="Rhea" id="RHEA-COMP:12192"/>
        <dbReference type="Rhea" id="RHEA-COMP:12193"/>
        <dbReference type="ChEBI" id="CHEBI:15379"/>
        <dbReference type="ChEBI" id="CHEBI:16526"/>
        <dbReference type="ChEBI" id="CHEBI:16810"/>
        <dbReference type="ChEBI" id="CHEBI:16842"/>
        <dbReference type="ChEBI" id="CHEBI:30031"/>
        <dbReference type="ChEBI" id="CHEBI:32875"/>
        <dbReference type="ChEBI" id="CHEBI:64428"/>
        <dbReference type="EC" id="1.14.11.33"/>
    </reaction>
    <physiologicalReaction direction="left-to-right" evidence="21">
        <dbReference type="Rhea" id="RHEA:30300"/>
    </physiologicalReaction>
</comment>
<evidence type="ECO:0000256" key="1">
    <source>
        <dbReference type="ARBA" id="ARBA00001954"/>
    </source>
</evidence>
<evidence type="ECO:0000256" key="8">
    <source>
        <dbReference type="ARBA" id="ARBA00023002"/>
    </source>
</evidence>
<evidence type="ECO:0000256" key="5">
    <source>
        <dbReference type="ARBA" id="ARBA00022763"/>
    </source>
</evidence>
<evidence type="ECO:0000256" key="10">
    <source>
        <dbReference type="ARBA" id="ARBA00023204"/>
    </source>
</evidence>
<comment type="subunit">
    <text evidence="22">Interacts with PCNA homotrimer; this interaction is enhanced during the S-phase of the cell cycle. Interacts with nucleolar proteins NCL, UBTF and NPM1. Interacts with XRCC5-XRCC6 heterodimer.</text>
</comment>
<dbReference type="InterPro" id="IPR005123">
    <property type="entry name" value="Oxoglu/Fe-dep_dioxygenase_dom"/>
</dbReference>
<accession>A0A6J2KCZ5</accession>
<evidence type="ECO:0000256" key="18">
    <source>
        <dbReference type="ARBA" id="ARBA00052597"/>
    </source>
</evidence>
<dbReference type="PANTHER" id="PTHR31573">
    <property type="entry name" value="ALPHA-KETOGLUTARATE-DEPENDENT DIOXYGENASE ALKB HOMOLOG 2"/>
    <property type="match status" value="1"/>
</dbReference>
<dbReference type="KEGG" id="bman:114248927"/>
<sequence length="219" mass="25234">MEKLNEIDKESISWKYVKHEGLNLSYSVPIPKNVSNQLFMELENEIKYFTGDLAKVKVFGKTYPLPRQQVAYGDDGITYTYSGVTVPALPWPAPVLALRDFLFGITSIRYDFVLINKYRNGIDHMGEHRDNEPELDPSYPIASISLGQERPFVLKHRDARKSGKEKRPIPTVTLNLENGSVLLMNPPTNEIWYHSLPTRKKLLGARINLTFRKMRKKNK</sequence>
<evidence type="ECO:0000256" key="19">
    <source>
        <dbReference type="ARBA" id="ARBA00052627"/>
    </source>
</evidence>
<evidence type="ECO:0000256" key="2">
    <source>
        <dbReference type="ARBA" id="ARBA00004604"/>
    </source>
</evidence>
<comment type="cofactor">
    <cofactor evidence="1">
        <name>Fe(2+)</name>
        <dbReference type="ChEBI" id="CHEBI:29033"/>
    </cofactor>
</comment>
<feature type="binding site" evidence="27">
    <location>
        <position position="128"/>
    </location>
    <ligand>
        <name>2-oxoglutarate</name>
        <dbReference type="ChEBI" id="CHEBI:16810"/>
    </ligand>
</feature>
<comment type="catalytic activity">
    <reaction evidence="18">
        <text>a 3,N(4)-etheno-2'-deoxycytidine in single-stranded DNA + 2-oxoglutarate + O2 + H2O = a 2'-deoxycytidine in single-stranded DNA + glyoxal + succinate + CO2</text>
        <dbReference type="Rhea" id="RHEA:70471"/>
        <dbReference type="Rhea" id="RHEA-COMP:12846"/>
        <dbReference type="Rhea" id="RHEA-COMP:17906"/>
        <dbReference type="ChEBI" id="CHEBI:15377"/>
        <dbReference type="ChEBI" id="CHEBI:15379"/>
        <dbReference type="ChEBI" id="CHEBI:16526"/>
        <dbReference type="ChEBI" id="CHEBI:16810"/>
        <dbReference type="ChEBI" id="CHEBI:30031"/>
        <dbReference type="ChEBI" id="CHEBI:34779"/>
        <dbReference type="ChEBI" id="CHEBI:85452"/>
        <dbReference type="ChEBI" id="CHEBI:189585"/>
    </reaction>
    <physiologicalReaction direction="left-to-right" evidence="18">
        <dbReference type="Rhea" id="RHEA:70472"/>
    </physiologicalReaction>
</comment>
<evidence type="ECO:0000256" key="25">
    <source>
        <dbReference type="ARBA" id="ARBA00077989"/>
    </source>
</evidence>
<evidence type="ECO:0000256" key="4">
    <source>
        <dbReference type="ARBA" id="ARBA00022723"/>
    </source>
</evidence>
<evidence type="ECO:0000256" key="11">
    <source>
        <dbReference type="ARBA" id="ARBA00023242"/>
    </source>
</evidence>
<dbReference type="GO" id="GO:0035516">
    <property type="term" value="F:broad specificity oxidative DNA demethylase activity"/>
    <property type="evidence" value="ECO:0007669"/>
    <property type="project" value="UniProtKB-EC"/>
</dbReference>
<keyword evidence="6" id="KW-0460">Magnesium</keyword>
<evidence type="ECO:0000256" key="14">
    <source>
        <dbReference type="ARBA" id="ARBA00051189"/>
    </source>
</evidence>
<dbReference type="FunFam" id="2.60.120.590:FF:000004">
    <property type="entry name" value="DNA oxidative demethylase ALKBH2"/>
    <property type="match status" value="1"/>
</dbReference>
<dbReference type="InterPro" id="IPR032852">
    <property type="entry name" value="ALKBH2"/>
</dbReference>
<comment type="catalytic activity">
    <reaction evidence="17">
        <text>a 1,N(2)-etheno-2'-deoxyguanosine in double-stranded DNA + 2-oxoglutarate + O2 + H2O = a 2'-deoxyguanosine in double-stranded DNA + glyoxal + succinate + CO2</text>
        <dbReference type="Rhea" id="RHEA:70487"/>
        <dbReference type="Rhea" id="RHEA-COMP:17910"/>
        <dbReference type="Rhea" id="RHEA-COMP:17912"/>
        <dbReference type="ChEBI" id="CHEBI:15377"/>
        <dbReference type="ChEBI" id="CHEBI:15379"/>
        <dbReference type="ChEBI" id="CHEBI:16526"/>
        <dbReference type="ChEBI" id="CHEBI:16810"/>
        <dbReference type="ChEBI" id="CHEBI:30031"/>
        <dbReference type="ChEBI" id="CHEBI:34779"/>
        <dbReference type="ChEBI" id="CHEBI:85445"/>
        <dbReference type="ChEBI" id="CHEBI:189586"/>
    </reaction>
    <physiologicalReaction direction="left-to-right" evidence="17">
        <dbReference type="Rhea" id="RHEA:70488"/>
    </physiologicalReaction>
</comment>
<protein>
    <recommendedName>
        <fullName evidence="24">DNA oxidative demethylase ALKBH2</fullName>
        <ecNumber evidence="23">1.14.11.33</ecNumber>
    </recommendedName>
    <alternativeName>
        <fullName evidence="25">Alkylated DNA repair protein alkB homolog 2</fullName>
    </alternativeName>
    <alternativeName>
        <fullName evidence="26">Alpha-ketoglutarate-dependent dioxygenase alkB homolog 2</fullName>
    </alternativeName>
</protein>
<comment type="catalytic activity">
    <reaction evidence="16">
        <text>a 3,N(4)-etheno-2'-deoxycytidine in double-stranded DNA + 2-oxoglutarate + O2 + H2O = a 2'-deoxycytidine in double-stranded DNA + glyoxal + succinate + CO2</text>
        <dbReference type="Rhea" id="RHEA:70467"/>
        <dbReference type="Rhea" id="RHEA-COMP:17070"/>
        <dbReference type="Rhea" id="RHEA-COMP:17905"/>
        <dbReference type="ChEBI" id="CHEBI:15377"/>
        <dbReference type="ChEBI" id="CHEBI:15379"/>
        <dbReference type="ChEBI" id="CHEBI:16526"/>
        <dbReference type="ChEBI" id="CHEBI:16810"/>
        <dbReference type="ChEBI" id="CHEBI:30031"/>
        <dbReference type="ChEBI" id="CHEBI:34779"/>
        <dbReference type="ChEBI" id="CHEBI:85452"/>
        <dbReference type="ChEBI" id="CHEBI:189585"/>
    </reaction>
    <physiologicalReaction direction="left-to-right" evidence="16">
        <dbReference type="Rhea" id="RHEA:70468"/>
    </physiologicalReaction>
</comment>
<dbReference type="AlphaFoldDB" id="A0A6J2KCZ5"/>
<evidence type="ECO:0000256" key="22">
    <source>
        <dbReference type="ARBA" id="ARBA00062909"/>
    </source>
</evidence>
<dbReference type="InterPro" id="IPR037151">
    <property type="entry name" value="AlkB-like_sf"/>
</dbReference>
<evidence type="ECO:0000259" key="28">
    <source>
        <dbReference type="PROSITE" id="PS51471"/>
    </source>
</evidence>
<keyword evidence="11" id="KW-0539">Nucleus</keyword>
<evidence type="ECO:0000256" key="13">
    <source>
        <dbReference type="ARBA" id="ARBA00051165"/>
    </source>
</evidence>
<comment type="catalytic activity">
    <reaction evidence="19">
        <text>a 1,N(6)-etheno-2'-deoxyadenosine in double-stranded DNA + 2-oxoglutarate + O2 + H2O = a 2'-deoxyadenosine in double-stranded DNA + glyoxal + succinate + CO2</text>
        <dbReference type="Rhea" id="RHEA:70463"/>
        <dbReference type="Rhea" id="RHEA-COMP:17897"/>
        <dbReference type="Rhea" id="RHEA-COMP:17903"/>
        <dbReference type="ChEBI" id="CHEBI:15377"/>
        <dbReference type="ChEBI" id="CHEBI:15379"/>
        <dbReference type="ChEBI" id="CHEBI:16526"/>
        <dbReference type="ChEBI" id="CHEBI:16810"/>
        <dbReference type="ChEBI" id="CHEBI:30031"/>
        <dbReference type="ChEBI" id="CHEBI:34779"/>
        <dbReference type="ChEBI" id="CHEBI:90615"/>
        <dbReference type="ChEBI" id="CHEBI:189583"/>
    </reaction>
    <physiologicalReaction direction="left-to-right" evidence="19">
        <dbReference type="Rhea" id="RHEA:70464"/>
    </physiologicalReaction>
</comment>
<comment type="subcellular location">
    <subcellularLocation>
        <location evidence="2">Nucleus</location>
        <location evidence="2">Nucleolus</location>
    </subcellularLocation>
    <subcellularLocation>
        <location evidence="3">Nucleus</location>
        <location evidence="3">Nucleoplasm</location>
    </subcellularLocation>
</comment>
<dbReference type="GO" id="GO:0006307">
    <property type="term" value="P:DNA alkylation repair"/>
    <property type="evidence" value="ECO:0007669"/>
    <property type="project" value="TreeGrafter"/>
</dbReference>
<feature type="binding site" evidence="27">
    <location>
        <position position="212"/>
    </location>
    <ligand>
        <name>2-oxoglutarate</name>
        <dbReference type="ChEBI" id="CHEBI:16810"/>
    </ligand>
</feature>
<dbReference type="SUPFAM" id="SSF51197">
    <property type="entry name" value="Clavaminate synthase-like"/>
    <property type="match status" value="1"/>
</dbReference>
<dbReference type="GO" id="GO:0005730">
    <property type="term" value="C:nucleolus"/>
    <property type="evidence" value="ECO:0007669"/>
    <property type="project" value="UniProtKB-SubCell"/>
</dbReference>
<feature type="binding site" evidence="27">
    <location>
        <position position="116"/>
    </location>
    <ligand>
        <name>2-oxoglutarate</name>
        <dbReference type="ChEBI" id="CHEBI:16810"/>
    </ligand>
</feature>
<comment type="catalytic activity">
    <reaction evidence="12">
        <text>an N(1)-methyl-2'-deoxyadenosine in single-stranded DNA + 2-oxoglutarate + O2 = a 2'-deoxyadenosine in single-stranded DNA + formaldehyde + succinate + CO2 + H(+)</text>
        <dbReference type="Rhea" id="RHEA:70447"/>
        <dbReference type="Rhea" id="RHEA-COMP:17895"/>
        <dbReference type="Rhea" id="RHEA-COMP:17896"/>
        <dbReference type="ChEBI" id="CHEBI:15378"/>
        <dbReference type="ChEBI" id="CHEBI:15379"/>
        <dbReference type="ChEBI" id="CHEBI:16526"/>
        <dbReference type="ChEBI" id="CHEBI:16810"/>
        <dbReference type="ChEBI" id="CHEBI:16842"/>
        <dbReference type="ChEBI" id="CHEBI:30031"/>
        <dbReference type="ChEBI" id="CHEBI:90615"/>
        <dbReference type="ChEBI" id="CHEBI:139096"/>
    </reaction>
    <physiologicalReaction direction="left-to-right" evidence="12">
        <dbReference type="Rhea" id="RHEA:70448"/>
    </physiologicalReaction>
</comment>
<evidence type="ECO:0000256" key="7">
    <source>
        <dbReference type="ARBA" id="ARBA00022964"/>
    </source>
</evidence>
<feature type="binding site" evidence="27">
    <location>
        <position position="194"/>
    </location>
    <ligand>
        <name>2-oxoglutarate</name>
        <dbReference type="ChEBI" id="CHEBI:16810"/>
    </ligand>
</feature>
<keyword evidence="9" id="KW-0408">Iron</keyword>
<dbReference type="GeneID" id="114248927"/>
<feature type="binding site" evidence="27">
    <location>
        <begin position="79"/>
        <end position="81"/>
    </location>
    <ligand>
        <name>substrate</name>
    </ligand>
</feature>
<evidence type="ECO:0000256" key="3">
    <source>
        <dbReference type="ARBA" id="ARBA00004642"/>
    </source>
</evidence>
<feature type="binding site" evidence="27">
    <location>
        <position position="210"/>
    </location>
    <ligand>
        <name>2-oxoglutarate</name>
        <dbReference type="ChEBI" id="CHEBI:16810"/>
    </ligand>
</feature>
<evidence type="ECO:0000256" key="26">
    <source>
        <dbReference type="ARBA" id="ARBA00081727"/>
    </source>
</evidence>
<evidence type="ECO:0000256" key="27">
    <source>
        <dbReference type="PIRSR" id="PIRSR632852-1"/>
    </source>
</evidence>
<feature type="binding site" evidence="27">
    <location>
        <begin position="59"/>
        <end position="61"/>
    </location>
    <ligand>
        <name>substrate</name>
    </ligand>
</feature>
<evidence type="ECO:0000256" key="9">
    <source>
        <dbReference type="ARBA" id="ARBA00023004"/>
    </source>
</evidence>
<dbReference type="PROSITE" id="PS51471">
    <property type="entry name" value="FE2OG_OXY"/>
    <property type="match status" value="1"/>
</dbReference>
<gene>
    <name evidence="30" type="primary">LOC114248927</name>
</gene>
<evidence type="ECO:0000256" key="16">
    <source>
        <dbReference type="ARBA" id="ARBA00051434"/>
    </source>
</evidence>
<evidence type="ECO:0000256" key="20">
    <source>
        <dbReference type="ARBA" id="ARBA00052800"/>
    </source>
</evidence>
<dbReference type="PANTHER" id="PTHR31573:SF1">
    <property type="entry name" value="DNA OXIDATIVE DEMETHYLASE ALKBH2"/>
    <property type="match status" value="1"/>
</dbReference>
<feature type="domain" description="Fe2OG dioxygenase" evidence="28">
    <location>
        <begin position="109"/>
        <end position="215"/>
    </location>
</feature>
<evidence type="ECO:0000256" key="23">
    <source>
        <dbReference type="ARBA" id="ARBA00066725"/>
    </source>
</evidence>
<keyword evidence="29" id="KW-1185">Reference proteome</keyword>
<keyword evidence="8" id="KW-0560">Oxidoreductase</keyword>
<dbReference type="RefSeq" id="XP_028038164.1">
    <property type="nucleotide sequence ID" value="XM_028182363.1"/>
</dbReference>
<dbReference type="Proteomes" id="UP000504629">
    <property type="component" value="Unplaced"/>
</dbReference>
<feature type="binding site" evidence="27">
    <location>
        <position position="118"/>
    </location>
    <ligand>
        <name>2-oxoglutarate</name>
        <dbReference type="ChEBI" id="CHEBI:16810"/>
    </ligand>
</feature>
<reference evidence="30" key="1">
    <citation type="submission" date="2025-08" db="UniProtKB">
        <authorList>
            <consortium name="RefSeq"/>
        </authorList>
    </citation>
    <scope>IDENTIFICATION</scope>
    <source>
        <tissue evidence="30">Silk gland</tissue>
    </source>
</reference>
<feature type="binding site" evidence="27">
    <location>
        <position position="206"/>
    </location>
    <ligand>
        <name>2-oxoglutarate</name>
        <dbReference type="ChEBI" id="CHEBI:16810"/>
    </ligand>
</feature>
<evidence type="ECO:0000313" key="29">
    <source>
        <dbReference type="Proteomes" id="UP000504629"/>
    </source>
</evidence>
<evidence type="ECO:0000256" key="21">
    <source>
        <dbReference type="ARBA" id="ARBA00053025"/>
    </source>
</evidence>
<dbReference type="InterPro" id="IPR027450">
    <property type="entry name" value="AlkB-like"/>
</dbReference>